<feature type="transmembrane region" description="Helical" evidence="1">
    <location>
        <begin position="253"/>
        <end position="273"/>
    </location>
</feature>
<organism evidence="2">
    <name type="scientific">viral metagenome</name>
    <dbReference type="NCBI Taxonomy" id="1070528"/>
    <lineage>
        <taxon>unclassified sequences</taxon>
        <taxon>metagenomes</taxon>
        <taxon>organismal metagenomes</taxon>
    </lineage>
</organism>
<feature type="transmembrane region" description="Helical" evidence="1">
    <location>
        <begin position="179"/>
        <end position="202"/>
    </location>
</feature>
<reference evidence="2" key="1">
    <citation type="journal article" date="2020" name="Nature">
        <title>Giant virus diversity and host interactions through global metagenomics.</title>
        <authorList>
            <person name="Schulz F."/>
            <person name="Roux S."/>
            <person name="Paez-Espino D."/>
            <person name="Jungbluth S."/>
            <person name="Walsh D.A."/>
            <person name="Denef V.J."/>
            <person name="McMahon K.D."/>
            <person name="Konstantinidis K.T."/>
            <person name="Eloe-Fadrosh E.A."/>
            <person name="Kyrpides N.C."/>
            <person name="Woyke T."/>
        </authorList>
    </citation>
    <scope>NUCLEOTIDE SEQUENCE</scope>
    <source>
        <strain evidence="2">GVMAG-M-3300001351-8</strain>
    </source>
</reference>
<keyword evidence="1" id="KW-0472">Membrane</keyword>
<keyword evidence="1" id="KW-0812">Transmembrane</keyword>
<proteinExistence type="predicted"/>
<feature type="transmembrane region" description="Helical" evidence="1">
    <location>
        <begin position="294"/>
        <end position="312"/>
    </location>
</feature>
<protein>
    <submittedName>
        <fullName evidence="2">Uncharacterized protein</fullName>
    </submittedName>
</protein>
<dbReference type="AlphaFoldDB" id="A0A6C0EHW7"/>
<accession>A0A6C0EHW7</accession>
<dbReference type="EMBL" id="MN738864">
    <property type="protein sequence ID" value="QHT28764.1"/>
    <property type="molecule type" value="Genomic_DNA"/>
</dbReference>
<feature type="transmembrane region" description="Helical" evidence="1">
    <location>
        <begin position="214"/>
        <end position="241"/>
    </location>
</feature>
<evidence type="ECO:0000313" key="2">
    <source>
        <dbReference type="EMBL" id="QHT28764.1"/>
    </source>
</evidence>
<sequence>MVEDDGLFNDKGFTLSLLLLLTIYNSINKQFGKDKLEVHINYFILFILYKSIGVYDKGINVQYIYKPVSTKSYNIFYSKKYKYIDFFFKLNTKIRNKLKNYVDDKNIFLYSDYKNYLDWFTGSVQHIIMGKLISKEQRKTPLDTKRILFLYKLEVVYDLTNILNIYIEFINNVGAENTFILKGASFFFTTVHFLSIFIIAVLNETEIAALNEVFLEFSNLLLSDAGYIMLVSTIITLIMGVYTDTSTDKTKKITNLIIYIIITVYYIRFFAAFKHIKRIDGLNLDKDTKNQTKYSLYAIYIYSFQPVVLILLDKLGIK</sequence>
<evidence type="ECO:0000256" key="1">
    <source>
        <dbReference type="SAM" id="Phobius"/>
    </source>
</evidence>
<keyword evidence="1" id="KW-1133">Transmembrane helix</keyword>
<name>A0A6C0EHW7_9ZZZZ</name>